<protein>
    <submittedName>
        <fullName evidence="1">Uncharacterized protein</fullName>
    </submittedName>
</protein>
<reference evidence="1 2" key="1">
    <citation type="submission" date="2020-04" db="EMBL/GenBank/DDBJ databases">
        <title>Molecular characterization of pseudomonads from Agaricus bisporus reveal novel blotch 2 pathogens in Western Europe.</title>
        <authorList>
            <person name="Taparia T."/>
            <person name="Krijger M."/>
            <person name="Haynes E."/>
            <person name="Elpinstone J.G."/>
            <person name="Noble R."/>
            <person name="Van Der Wolf J."/>
        </authorList>
    </citation>
    <scope>NUCLEOTIDE SEQUENCE [LARGE SCALE GENOMIC DNA]</scope>
    <source>
        <strain evidence="1 2">P8021</strain>
    </source>
</reference>
<evidence type="ECO:0000313" key="1">
    <source>
        <dbReference type="EMBL" id="NWE92851.1"/>
    </source>
</evidence>
<accession>A0A7Y8G7R1</accession>
<dbReference type="EMBL" id="JACASD010000130">
    <property type="protein sequence ID" value="NWE92851.1"/>
    <property type="molecule type" value="Genomic_DNA"/>
</dbReference>
<dbReference type="RefSeq" id="WP_177115069.1">
    <property type="nucleotide sequence ID" value="NZ_JACASD010000130.1"/>
</dbReference>
<organism evidence="1 2">
    <name type="scientific">Pseudomonas reactans</name>
    <dbReference type="NCBI Taxonomy" id="117680"/>
    <lineage>
        <taxon>Bacteria</taxon>
        <taxon>Pseudomonadati</taxon>
        <taxon>Pseudomonadota</taxon>
        <taxon>Gammaproteobacteria</taxon>
        <taxon>Pseudomonadales</taxon>
        <taxon>Pseudomonadaceae</taxon>
        <taxon>Pseudomonas</taxon>
    </lineage>
</organism>
<dbReference type="AlphaFoldDB" id="A0A7Y8G7R1"/>
<gene>
    <name evidence="1" type="ORF">HX893_32525</name>
</gene>
<dbReference type="Proteomes" id="UP000585226">
    <property type="component" value="Unassembled WGS sequence"/>
</dbReference>
<proteinExistence type="predicted"/>
<name>A0A7Y8G7R1_9PSED</name>
<comment type="caution">
    <text evidence="1">The sequence shown here is derived from an EMBL/GenBank/DDBJ whole genome shotgun (WGS) entry which is preliminary data.</text>
</comment>
<sequence>MTVDYFGKYFNDEGFDFTRLINDDFFQPVRILFNAKHYVSASKLLVVAIDSISYIEYGSIKENTFIKWLKEFSEIDGLGITAEELWEHRNSLLHMSNLTSRKVADGKERALVAYVGEIHPNVKLDQTNTGYYNLNSLIQVVGRACGKWCLTYDEHRSKIDSFVERYDLIASDARMQWIYYDAK</sequence>
<evidence type="ECO:0000313" key="2">
    <source>
        <dbReference type="Proteomes" id="UP000585226"/>
    </source>
</evidence>